<comment type="subcellular location">
    <subcellularLocation>
        <location evidence="1 7">Cytoplasm</location>
    </subcellularLocation>
</comment>
<dbReference type="Gene3D" id="1.20.58.220">
    <property type="entry name" value="Phosphate transport system protein phou homolog 2, domain 2"/>
    <property type="match status" value="1"/>
</dbReference>
<dbReference type="FunFam" id="1.20.58.220:FF:000004">
    <property type="entry name" value="Phosphate-specific transport system accessory protein PhoU"/>
    <property type="match status" value="1"/>
</dbReference>
<dbReference type="InterPro" id="IPR038078">
    <property type="entry name" value="PhoU-like_sf"/>
</dbReference>
<accession>A0A264W5F7</accession>
<evidence type="ECO:0000256" key="6">
    <source>
        <dbReference type="ARBA" id="ARBA00022592"/>
    </source>
</evidence>
<dbReference type="EMBL" id="NOKQ01000187">
    <property type="protein sequence ID" value="OZS78828.1"/>
    <property type="molecule type" value="Genomic_DNA"/>
</dbReference>
<keyword evidence="8" id="KW-0175">Coiled coil</keyword>
<dbReference type="GO" id="GO:0006817">
    <property type="term" value="P:phosphate ion transport"/>
    <property type="evidence" value="ECO:0007669"/>
    <property type="project" value="UniProtKB-KW"/>
</dbReference>
<dbReference type="NCBIfam" id="TIGR02135">
    <property type="entry name" value="phoU_full"/>
    <property type="match status" value="1"/>
</dbReference>
<dbReference type="GO" id="GO:0030643">
    <property type="term" value="P:intracellular phosphate ion homeostasis"/>
    <property type="evidence" value="ECO:0007669"/>
    <property type="project" value="InterPro"/>
</dbReference>
<feature type="domain" description="PhoU" evidence="9">
    <location>
        <begin position="19"/>
        <end position="105"/>
    </location>
</feature>
<dbReference type="RefSeq" id="WP_094942061.1">
    <property type="nucleotide sequence ID" value="NZ_NOKQ01000187.1"/>
</dbReference>
<dbReference type="OrthoDB" id="9814256at2"/>
<protein>
    <recommendedName>
        <fullName evidence="7">Phosphate-specific transport system accessory protein PhoU</fullName>
    </recommendedName>
</protein>
<evidence type="ECO:0000256" key="8">
    <source>
        <dbReference type="SAM" id="Coils"/>
    </source>
</evidence>
<comment type="subunit">
    <text evidence="3 7">Homodimer.</text>
</comment>
<comment type="similarity">
    <text evidence="2 7">Belongs to the PhoU family.</text>
</comment>
<dbReference type="InterPro" id="IPR026022">
    <property type="entry name" value="PhoU_dom"/>
</dbReference>
<keyword evidence="5 7" id="KW-0963">Cytoplasm</keyword>
<dbReference type="PANTHER" id="PTHR42930">
    <property type="entry name" value="PHOSPHATE-SPECIFIC TRANSPORT SYSTEM ACCESSORY PROTEIN PHOU"/>
    <property type="match status" value="1"/>
</dbReference>
<name>A0A264W5F7_9BACL</name>
<evidence type="ECO:0000256" key="2">
    <source>
        <dbReference type="ARBA" id="ARBA00008107"/>
    </source>
</evidence>
<proteinExistence type="inferred from homology"/>
<gene>
    <name evidence="10" type="primary">phoU</name>
    <name evidence="10" type="ORF">CF394_04635</name>
</gene>
<reference evidence="10 11" key="1">
    <citation type="submission" date="2017-07" db="EMBL/GenBank/DDBJ databases">
        <title>Tetzosporium hominis gen.nov. sp.nov.</title>
        <authorList>
            <person name="Tetz G."/>
            <person name="Tetz V."/>
        </authorList>
    </citation>
    <scope>NUCLEOTIDE SEQUENCE [LARGE SCALE GENOMIC DNA]</scope>
    <source>
        <strain evidence="10 11">VT-49</strain>
    </source>
</reference>
<dbReference type="AlphaFoldDB" id="A0A264W5F7"/>
<evidence type="ECO:0000313" key="10">
    <source>
        <dbReference type="EMBL" id="OZS78828.1"/>
    </source>
</evidence>
<dbReference type="PIRSF" id="PIRSF003107">
    <property type="entry name" value="PhoU"/>
    <property type="match status" value="1"/>
</dbReference>
<feature type="domain" description="PhoU" evidence="9">
    <location>
        <begin position="121"/>
        <end position="205"/>
    </location>
</feature>
<comment type="caution">
    <text evidence="10">The sequence shown here is derived from an EMBL/GenBank/DDBJ whole genome shotgun (WGS) entry which is preliminary data.</text>
</comment>
<dbReference type="GO" id="GO:0005737">
    <property type="term" value="C:cytoplasm"/>
    <property type="evidence" value="ECO:0007669"/>
    <property type="project" value="UniProtKB-SubCell"/>
</dbReference>
<sequence length="218" mass="24880">MVMRELFDKELKSLHDKLIHMSQLSIQRLSDSVDALADHDVTLANEIKEKDVEINKLEEEINDAVILTIARQQPVATDLRRLMVLVKIAGDMERVGDYAVNIAKETERIGSQQHLKQLPMIQQMKDKVVSILRLTLDAFVAEDVEQAQHIAKLDDEIDTMYGQLIRDLLGSGVEQPEQLPQITQLAFICRYLERSADHATNMAEQLLYLRNGKHVDLN</sequence>
<evidence type="ECO:0000256" key="1">
    <source>
        <dbReference type="ARBA" id="ARBA00004496"/>
    </source>
</evidence>
<comment type="function">
    <text evidence="7">Plays a role in the regulation of phosphate uptake.</text>
</comment>
<organism evidence="10 11">
    <name type="scientific">Tetzosporium hominis</name>
    <dbReference type="NCBI Taxonomy" id="2020506"/>
    <lineage>
        <taxon>Bacteria</taxon>
        <taxon>Bacillati</taxon>
        <taxon>Bacillota</taxon>
        <taxon>Bacilli</taxon>
        <taxon>Bacillales</taxon>
        <taxon>Caryophanaceae</taxon>
        <taxon>Tetzosporium</taxon>
    </lineage>
</organism>
<dbReference type="InterPro" id="IPR028366">
    <property type="entry name" value="PhoU"/>
</dbReference>
<dbReference type="GO" id="GO:0045936">
    <property type="term" value="P:negative regulation of phosphate metabolic process"/>
    <property type="evidence" value="ECO:0007669"/>
    <property type="project" value="InterPro"/>
</dbReference>
<keyword evidence="11" id="KW-1185">Reference proteome</keyword>
<evidence type="ECO:0000256" key="3">
    <source>
        <dbReference type="ARBA" id="ARBA00011738"/>
    </source>
</evidence>
<evidence type="ECO:0000256" key="7">
    <source>
        <dbReference type="PIRNR" id="PIRNR003107"/>
    </source>
</evidence>
<dbReference type="Proteomes" id="UP000217065">
    <property type="component" value="Unassembled WGS sequence"/>
</dbReference>
<feature type="coiled-coil region" evidence="8">
    <location>
        <begin position="40"/>
        <end position="67"/>
    </location>
</feature>
<evidence type="ECO:0000256" key="4">
    <source>
        <dbReference type="ARBA" id="ARBA00022448"/>
    </source>
</evidence>
<dbReference type="SUPFAM" id="SSF109755">
    <property type="entry name" value="PhoU-like"/>
    <property type="match status" value="1"/>
</dbReference>
<dbReference type="PANTHER" id="PTHR42930:SF3">
    <property type="entry name" value="PHOSPHATE-SPECIFIC TRANSPORT SYSTEM ACCESSORY PROTEIN PHOU"/>
    <property type="match status" value="1"/>
</dbReference>
<keyword evidence="4 7" id="KW-0813">Transport</keyword>
<evidence type="ECO:0000259" key="9">
    <source>
        <dbReference type="Pfam" id="PF01895"/>
    </source>
</evidence>
<dbReference type="Pfam" id="PF01895">
    <property type="entry name" value="PhoU"/>
    <property type="match status" value="2"/>
</dbReference>
<evidence type="ECO:0000256" key="5">
    <source>
        <dbReference type="ARBA" id="ARBA00022490"/>
    </source>
</evidence>
<keyword evidence="6 7" id="KW-0592">Phosphate transport</keyword>
<evidence type="ECO:0000313" key="11">
    <source>
        <dbReference type="Proteomes" id="UP000217065"/>
    </source>
</evidence>